<keyword evidence="3" id="KW-0460">Magnesium</keyword>
<feature type="domain" description="XPG-I" evidence="4">
    <location>
        <begin position="186"/>
        <end position="240"/>
    </location>
</feature>
<evidence type="ECO:0000313" key="6">
    <source>
        <dbReference type="Proteomes" id="UP000244803"/>
    </source>
</evidence>
<evidence type="ECO:0000259" key="4">
    <source>
        <dbReference type="Pfam" id="PF00867"/>
    </source>
</evidence>
<keyword evidence="2" id="KW-0540">Nuclease</keyword>
<evidence type="ECO:0000256" key="3">
    <source>
        <dbReference type="ARBA" id="ARBA00022842"/>
    </source>
</evidence>
<keyword evidence="2" id="KW-0255">Endonuclease</keyword>
<dbReference type="GO" id="GO:0046872">
    <property type="term" value="F:metal ion binding"/>
    <property type="evidence" value="ECO:0007669"/>
    <property type="project" value="UniProtKB-KW"/>
</dbReference>
<dbReference type="GO" id="GO:0008409">
    <property type="term" value="F:5'-3' exonuclease activity"/>
    <property type="evidence" value="ECO:0007669"/>
    <property type="project" value="TreeGrafter"/>
</dbReference>
<accession>A0A976M4F6</accession>
<dbReference type="SUPFAM" id="SSF47807">
    <property type="entry name" value="5' to 3' exonuclease, C-terminal subdomain"/>
    <property type="match status" value="1"/>
</dbReference>
<evidence type="ECO:0000313" key="5">
    <source>
        <dbReference type="EMBL" id="UKJ88232.2"/>
    </source>
</evidence>
<dbReference type="EMBL" id="CP056065">
    <property type="protein sequence ID" value="UKJ88232.2"/>
    <property type="molecule type" value="Genomic_DNA"/>
</dbReference>
<evidence type="ECO:0000256" key="1">
    <source>
        <dbReference type="ARBA" id="ARBA00022723"/>
    </source>
</evidence>
<organism evidence="5 6">
    <name type="scientific">Theileria orientalis</name>
    <dbReference type="NCBI Taxonomy" id="68886"/>
    <lineage>
        <taxon>Eukaryota</taxon>
        <taxon>Sar</taxon>
        <taxon>Alveolata</taxon>
        <taxon>Apicomplexa</taxon>
        <taxon>Aconoidasida</taxon>
        <taxon>Piroplasmida</taxon>
        <taxon>Theileriidae</taxon>
        <taxon>Theileria</taxon>
    </lineage>
</organism>
<dbReference type="InterPro" id="IPR006084">
    <property type="entry name" value="XPG/Rad2"/>
</dbReference>
<dbReference type="Proteomes" id="UP000244803">
    <property type="component" value="Chromosome 1"/>
</dbReference>
<gene>
    <name evidence="5" type="ORF">MACJ_000676</name>
</gene>
<dbReference type="SUPFAM" id="SSF88723">
    <property type="entry name" value="PIN domain-like"/>
    <property type="match status" value="1"/>
</dbReference>
<dbReference type="PANTHER" id="PTHR11081:SF9">
    <property type="entry name" value="FLAP ENDONUCLEASE 1"/>
    <property type="match status" value="1"/>
</dbReference>
<name>A0A976M4F6_THEOR</name>
<dbReference type="OrthoDB" id="1937206at2759"/>
<dbReference type="GO" id="GO:0017108">
    <property type="term" value="F:5'-flap endonuclease activity"/>
    <property type="evidence" value="ECO:0007669"/>
    <property type="project" value="TreeGrafter"/>
</dbReference>
<reference evidence="5" key="1">
    <citation type="submission" date="2022-07" db="EMBL/GenBank/DDBJ databases">
        <title>Evaluation of T. orientalis genome assembly methods using nanopore sequencing and analysis of variation between genomes.</title>
        <authorList>
            <person name="Yam J."/>
            <person name="Micallef M.L."/>
            <person name="Liu M."/>
            <person name="Djordjevic S.P."/>
            <person name="Bogema D.R."/>
            <person name="Jenkins C."/>
        </authorList>
    </citation>
    <scope>NUCLEOTIDE SEQUENCE</scope>
    <source>
        <strain evidence="5">Fish Creek</strain>
    </source>
</reference>
<protein>
    <submittedName>
        <fullName evidence="5">DNA repair protein</fullName>
    </submittedName>
</protein>
<keyword evidence="2" id="KW-0378">Hydrolase</keyword>
<dbReference type="AlphaFoldDB" id="A0A976M4F6"/>
<dbReference type="Gene3D" id="1.10.150.20">
    <property type="entry name" value="5' to 3' exonuclease, C-terminal subdomain"/>
    <property type="match status" value="1"/>
</dbReference>
<dbReference type="Pfam" id="PF00867">
    <property type="entry name" value="XPG_I"/>
    <property type="match status" value="1"/>
</dbReference>
<dbReference type="PANTHER" id="PTHR11081">
    <property type="entry name" value="FLAP ENDONUCLEASE FAMILY MEMBER"/>
    <property type="match status" value="1"/>
</dbReference>
<dbReference type="InterPro" id="IPR029060">
    <property type="entry name" value="PIN-like_dom_sf"/>
</dbReference>
<sequence length="318" mass="36453">MGISGIIPFLSSKAPQVVRPLPSFDLIGGKRVFIDCSTILRRSLHASMRTVLDRFKYQFKAVRDSNVYIDTSAMKDEIMNCSVHPLSVLNKSLQSVDHKGGIEATFVLGPFEDTAGKNKHPNDPSYINILDIKNGDLVKNLKDYCCGSESIKFYPSLSHKDINHISQKLIDQFAKKCVEFCTDEDDYVISDDTNVLAYGAPNVIRDFLGSKQPNTINHKEMLEALEFNRDQFVDFCILLGYKHSVRIPDIGPYRAYSIIKRFYSLERFFKSVLYQELFKTKKGAELLSKYDMTLDEFTDKYFNLEQRYDLKLGVVEVR</sequence>
<dbReference type="InterPro" id="IPR036279">
    <property type="entry name" value="5-3_exonuclease_C_sf"/>
</dbReference>
<keyword evidence="1" id="KW-0479">Metal-binding</keyword>
<dbReference type="InterPro" id="IPR006086">
    <property type="entry name" value="XPG-I_dom"/>
</dbReference>
<proteinExistence type="predicted"/>
<evidence type="ECO:0000256" key="2">
    <source>
        <dbReference type="ARBA" id="ARBA00022759"/>
    </source>
</evidence>